<dbReference type="Proteomes" id="UP000318102">
    <property type="component" value="Unassembled WGS sequence"/>
</dbReference>
<dbReference type="EMBL" id="VNJK01000001">
    <property type="protein sequence ID" value="TVX93081.1"/>
    <property type="molecule type" value="Genomic_DNA"/>
</dbReference>
<sequence>MKLKKVLVAVVTAVTVFGFSGFSNPVAAEPGFADSHLTPFHIPLNSSWQTYLGANDNDWYAVKNETSEMMYIAFTVYPSSSSTLNVDFQYMFRDANGSYTPAFYLHDAGPGKAEGLQRVAINPGATFLWNVIPHNSGTDINELYTTSVHETTPPPFDVNQ</sequence>
<reference evidence="2 3" key="1">
    <citation type="submission" date="2019-07" db="EMBL/GenBank/DDBJ databases">
        <authorList>
            <person name="Kim J."/>
        </authorList>
    </citation>
    <scope>NUCLEOTIDE SEQUENCE [LARGE SCALE GENOMIC DNA]</scope>
    <source>
        <strain evidence="2 3">N4</strain>
    </source>
</reference>
<keyword evidence="3" id="KW-1185">Reference proteome</keyword>
<accession>A0A559IZM7</accession>
<gene>
    <name evidence="2" type="ORF">FPZ44_08415</name>
</gene>
<protein>
    <submittedName>
        <fullName evidence="2">Uncharacterized protein</fullName>
    </submittedName>
</protein>
<evidence type="ECO:0000256" key="1">
    <source>
        <dbReference type="SAM" id="SignalP"/>
    </source>
</evidence>
<evidence type="ECO:0000313" key="3">
    <source>
        <dbReference type="Proteomes" id="UP000318102"/>
    </source>
</evidence>
<dbReference type="AlphaFoldDB" id="A0A559IZM7"/>
<dbReference type="RefSeq" id="WP_144989214.1">
    <property type="nucleotide sequence ID" value="NZ_VNJK01000001.1"/>
</dbReference>
<feature type="signal peptide" evidence="1">
    <location>
        <begin position="1"/>
        <end position="28"/>
    </location>
</feature>
<organism evidence="2 3">
    <name type="scientific">Paenibacillus agilis</name>
    <dbReference type="NCBI Taxonomy" id="3020863"/>
    <lineage>
        <taxon>Bacteria</taxon>
        <taxon>Bacillati</taxon>
        <taxon>Bacillota</taxon>
        <taxon>Bacilli</taxon>
        <taxon>Bacillales</taxon>
        <taxon>Paenibacillaceae</taxon>
        <taxon>Paenibacillus</taxon>
    </lineage>
</organism>
<comment type="caution">
    <text evidence="2">The sequence shown here is derived from an EMBL/GenBank/DDBJ whole genome shotgun (WGS) entry which is preliminary data.</text>
</comment>
<evidence type="ECO:0000313" key="2">
    <source>
        <dbReference type="EMBL" id="TVX93081.1"/>
    </source>
</evidence>
<keyword evidence="1" id="KW-0732">Signal</keyword>
<name>A0A559IZM7_9BACL</name>
<feature type="chain" id="PRO_5021977245" evidence="1">
    <location>
        <begin position="29"/>
        <end position="160"/>
    </location>
</feature>
<proteinExistence type="predicted"/>